<dbReference type="InterPro" id="IPR039315">
    <property type="entry name" value="CheW"/>
</dbReference>
<dbReference type="PROSITE" id="PS50851">
    <property type="entry name" value="CHEW"/>
    <property type="match status" value="1"/>
</dbReference>
<sequence>MKDHLGLMVKGLLKPEEMLPMDLVSFWLDDYCYALELQGVRQSFRAVAPHPLPEGPSSITGIVNVHGQAIPVVNLRSKLNLPPRNLAPEDSLIWVEAASQDLLLAVDRMGEVLQVPDEQIVDVAQMPDDVELFKGIVSLEEGILFIPDLGRLLDIREREILQHAMGS</sequence>
<evidence type="ECO:0000259" key="1">
    <source>
        <dbReference type="PROSITE" id="PS50851"/>
    </source>
</evidence>
<dbReference type="InterPro" id="IPR002545">
    <property type="entry name" value="CheW-lke_dom"/>
</dbReference>
<dbReference type="Gene3D" id="2.30.30.40">
    <property type="entry name" value="SH3 Domains"/>
    <property type="match status" value="1"/>
</dbReference>
<feature type="domain" description="CheW-like" evidence="1">
    <location>
        <begin position="20"/>
        <end position="158"/>
    </location>
</feature>
<dbReference type="EMBL" id="SJDL01000007">
    <property type="protein sequence ID" value="TBW57648.1"/>
    <property type="molecule type" value="Genomic_DNA"/>
</dbReference>
<dbReference type="Pfam" id="PF01584">
    <property type="entry name" value="CheW"/>
    <property type="match status" value="1"/>
</dbReference>
<proteinExistence type="predicted"/>
<protein>
    <recommendedName>
        <fullName evidence="1">CheW-like domain-containing protein</fullName>
    </recommendedName>
</protein>
<accession>A0ABY1ZRV6</accession>
<dbReference type="SUPFAM" id="SSF50341">
    <property type="entry name" value="CheW-like"/>
    <property type="match status" value="1"/>
</dbReference>
<dbReference type="InterPro" id="IPR036061">
    <property type="entry name" value="CheW-like_dom_sf"/>
</dbReference>
<dbReference type="RefSeq" id="WP_131480152.1">
    <property type="nucleotide sequence ID" value="NZ_SJDL01000007.1"/>
</dbReference>
<dbReference type="PANTHER" id="PTHR22617">
    <property type="entry name" value="CHEMOTAXIS SENSOR HISTIDINE KINASE-RELATED"/>
    <property type="match status" value="1"/>
</dbReference>
<reference evidence="2 3" key="1">
    <citation type="submission" date="2019-02" db="EMBL/GenBank/DDBJ databases">
        <title>Marinobacter halodurans sp. nov., a marine bacterium isolated from sea tidal flat.</title>
        <authorList>
            <person name="Yoo Y."/>
            <person name="Lee D.W."/>
            <person name="Kim B.S."/>
            <person name="Kim J.-J."/>
        </authorList>
    </citation>
    <scope>NUCLEOTIDE SEQUENCE [LARGE SCALE GENOMIC DNA]</scope>
    <source>
        <strain evidence="2 3">YJ-S3-2</strain>
    </source>
</reference>
<keyword evidence="3" id="KW-1185">Reference proteome</keyword>
<dbReference type="Proteomes" id="UP000313645">
    <property type="component" value="Unassembled WGS sequence"/>
</dbReference>
<gene>
    <name evidence="2" type="ORF">EZI54_06310</name>
</gene>
<evidence type="ECO:0000313" key="2">
    <source>
        <dbReference type="EMBL" id="TBW57648.1"/>
    </source>
</evidence>
<comment type="caution">
    <text evidence="2">The sequence shown here is derived from an EMBL/GenBank/DDBJ whole genome shotgun (WGS) entry which is preliminary data.</text>
</comment>
<dbReference type="SMART" id="SM00260">
    <property type="entry name" value="CheW"/>
    <property type="match status" value="1"/>
</dbReference>
<organism evidence="2 3">
    <name type="scientific">Marinobacter halodurans</name>
    <dbReference type="NCBI Taxonomy" id="2528979"/>
    <lineage>
        <taxon>Bacteria</taxon>
        <taxon>Pseudomonadati</taxon>
        <taxon>Pseudomonadota</taxon>
        <taxon>Gammaproteobacteria</taxon>
        <taxon>Pseudomonadales</taxon>
        <taxon>Marinobacteraceae</taxon>
        <taxon>Marinobacter</taxon>
    </lineage>
</organism>
<dbReference type="PANTHER" id="PTHR22617:SF23">
    <property type="entry name" value="CHEMOTAXIS PROTEIN CHEW"/>
    <property type="match status" value="1"/>
</dbReference>
<evidence type="ECO:0000313" key="3">
    <source>
        <dbReference type="Proteomes" id="UP000313645"/>
    </source>
</evidence>
<name>A0ABY1ZRV6_9GAMM</name>
<dbReference type="Gene3D" id="2.40.50.180">
    <property type="entry name" value="CheA-289, Domain 4"/>
    <property type="match status" value="1"/>
</dbReference>